<dbReference type="InterPro" id="IPR016169">
    <property type="entry name" value="FAD-bd_PCMH_sub2"/>
</dbReference>
<dbReference type="InterPro" id="IPR036318">
    <property type="entry name" value="FAD-bd_PCMH-like_sf"/>
</dbReference>
<name>A0A2H2ZNQ6_TRIPA</name>
<evidence type="ECO:0000256" key="4">
    <source>
        <dbReference type="ARBA" id="ARBA00023002"/>
    </source>
</evidence>
<dbReference type="Gene3D" id="3.30.465.10">
    <property type="match status" value="1"/>
</dbReference>
<proteinExistence type="inferred from homology"/>
<evidence type="ECO:0000313" key="7">
    <source>
        <dbReference type="Proteomes" id="UP000219286"/>
    </source>
</evidence>
<dbReference type="Pfam" id="PF01565">
    <property type="entry name" value="FAD_binding_4"/>
    <property type="match status" value="1"/>
</dbReference>
<dbReference type="GO" id="GO:0016491">
    <property type="term" value="F:oxidoreductase activity"/>
    <property type="evidence" value="ECO:0007669"/>
    <property type="project" value="UniProtKB-KW"/>
</dbReference>
<keyword evidence="4" id="KW-0560">Oxidoreductase</keyword>
<keyword evidence="2" id="KW-0285">Flavoprotein</keyword>
<dbReference type="PROSITE" id="PS51387">
    <property type="entry name" value="FAD_PCMH"/>
    <property type="match status" value="1"/>
</dbReference>
<evidence type="ECO:0000256" key="2">
    <source>
        <dbReference type="ARBA" id="ARBA00022630"/>
    </source>
</evidence>
<dbReference type="PANTHER" id="PTHR42973:SF22">
    <property type="entry name" value="FAD-BINDING PCMH-TYPE DOMAIN-CONTAINING PROTEIN-RELATED"/>
    <property type="match status" value="1"/>
</dbReference>
<dbReference type="Proteomes" id="UP000219286">
    <property type="component" value="Unassembled WGS sequence"/>
</dbReference>
<sequence length="487" mass="50854">MRLAESTTASALAAAAAVSAASLEGCCTRLASVLGDTVVTTTPFTESDYFSLQESTLVPACIVRPRSAQDVSKAVAILSTSRSPGCQFAVKGGGHTPAGGSANIQGGVTIDMTSLNATVLSGDGKSVAVGAGAVWNDVYGYLDEFSLAAAGGRNGLVGVGGLLLGGGISHFSPRVGWACDGVVGYEVVLANGTLVNVSLTSNPDLYRALKGGGNNFGIVTRYDLATFPQGNMSVSTLSYDVSRAGAVFDAFTDIAASPNFDPYVSLQTGLLYASAAKAWTLSSFAYYTKPVLHPEVYRELEAVPSISDSSKITAVAALAAENPTPPLNWLFATLTFGTSSEAMLDIFKALNGSLYDFNPTGGVTWNFAFEPLPSVMLSHASATGGNVLGLSPEDGNAVILLFSALWPNSSSNDAVYNKGRDAFTAVKEVAERKGVLRKFEYLNYAGPHQSPLVSYGADNLEFLRRVSNKYDPTGVFQLKVPGGFKLW</sequence>
<dbReference type="SUPFAM" id="SSF56176">
    <property type="entry name" value="FAD-binding/transporter-associated domain-like"/>
    <property type="match status" value="1"/>
</dbReference>
<gene>
    <name evidence="6" type="ORF">A9Z42_0019980</name>
</gene>
<dbReference type="EMBL" id="LFMI01000228">
    <property type="protein sequence ID" value="OTA01681.1"/>
    <property type="molecule type" value="Genomic_DNA"/>
</dbReference>
<dbReference type="AlphaFoldDB" id="A0A2H2ZNQ6"/>
<evidence type="ECO:0000256" key="3">
    <source>
        <dbReference type="ARBA" id="ARBA00022827"/>
    </source>
</evidence>
<accession>A0A2H2ZNQ6</accession>
<dbReference type="GO" id="GO:0071949">
    <property type="term" value="F:FAD binding"/>
    <property type="evidence" value="ECO:0007669"/>
    <property type="project" value="InterPro"/>
</dbReference>
<dbReference type="InterPro" id="IPR006094">
    <property type="entry name" value="Oxid_FAD_bind_N"/>
</dbReference>
<evidence type="ECO:0000259" key="5">
    <source>
        <dbReference type="PROSITE" id="PS51387"/>
    </source>
</evidence>
<feature type="domain" description="FAD-binding PCMH-type" evidence="5">
    <location>
        <begin position="55"/>
        <end position="229"/>
    </location>
</feature>
<dbReference type="OrthoDB" id="2151789at2759"/>
<comment type="similarity">
    <text evidence="1">Belongs to the oxygen-dependent FAD-linked oxidoreductase family.</text>
</comment>
<dbReference type="InterPro" id="IPR016166">
    <property type="entry name" value="FAD-bd_PCMH"/>
</dbReference>
<dbReference type="PANTHER" id="PTHR42973">
    <property type="entry name" value="BINDING OXIDOREDUCTASE, PUTATIVE (AFU_ORTHOLOGUE AFUA_1G17690)-RELATED"/>
    <property type="match status" value="1"/>
</dbReference>
<keyword evidence="3" id="KW-0274">FAD</keyword>
<comment type="caution">
    <text evidence="6">The sequence shown here is derived from an EMBL/GenBank/DDBJ whole genome shotgun (WGS) entry which is preliminary data.</text>
</comment>
<organism evidence="6 7">
    <name type="scientific">Trichoderma parareesei</name>
    <name type="common">Filamentous fungus</name>
    <dbReference type="NCBI Taxonomy" id="858221"/>
    <lineage>
        <taxon>Eukaryota</taxon>
        <taxon>Fungi</taxon>
        <taxon>Dikarya</taxon>
        <taxon>Ascomycota</taxon>
        <taxon>Pezizomycotina</taxon>
        <taxon>Sordariomycetes</taxon>
        <taxon>Hypocreomycetidae</taxon>
        <taxon>Hypocreales</taxon>
        <taxon>Hypocreaceae</taxon>
        <taxon>Trichoderma</taxon>
    </lineage>
</organism>
<reference evidence="6 7" key="1">
    <citation type="journal article" date="2015" name="Genome Announc.">
        <title>Genome sequence and annotation of Trichoderma parareesei, the ancestor of the cellulase producer Trichoderma reesei.</title>
        <authorList>
            <person name="Yang D."/>
            <person name="Pomraning K."/>
            <person name="Kopchinskiy A."/>
            <person name="Karimi Aghcheh R."/>
            <person name="Atanasova L."/>
            <person name="Chenthamara K."/>
            <person name="Baker S.E."/>
            <person name="Zhang R."/>
            <person name="Shen Q."/>
            <person name="Freitag M."/>
            <person name="Kubicek C.P."/>
            <person name="Druzhinina I.S."/>
        </authorList>
    </citation>
    <scope>NUCLEOTIDE SEQUENCE [LARGE SCALE GENOMIC DNA]</scope>
    <source>
        <strain evidence="6 7">CBS 125925</strain>
    </source>
</reference>
<evidence type="ECO:0000313" key="6">
    <source>
        <dbReference type="EMBL" id="OTA01681.1"/>
    </source>
</evidence>
<dbReference type="InterPro" id="IPR050416">
    <property type="entry name" value="FAD-linked_Oxidoreductase"/>
</dbReference>
<evidence type="ECO:0000256" key="1">
    <source>
        <dbReference type="ARBA" id="ARBA00005466"/>
    </source>
</evidence>
<keyword evidence="7" id="KW-1185">Reference proteome</keyword>
<protein>
    <submittedName>
        <fullName evidence="6">Hypothetical-protein</fullName>
    </submittedName>
</protein>